<keyword evidence="7" id="KW-1185">Reference proteome</keyword>
<dbReference type="GO" id="GO:0016787">
    <property type="term" value="F:hydrolase activity"/>
    <property type="evidence" value="ECO:0007669"/>
    <property type="project" value="UniProtKB-KW"/>
</dbReference>
<accession>A0ABU1F4W4</accession>
<feature type="domain" description="Nudix hydrolase" evidence="5">
    <location>
        <begin position="14"/>
        <end position="146"/>
    </location>
</feature>
<keyword evidence="4" id="KW-0460">Magnesium</keyword>
<dbReference type="Pfam" id="PF00293">
    <property type="entry name" value="NUDIX"/>
    <property type="match status" value="1"/>
</dbReference>
<dbReference type="SUPFAM" id="SSF55811">
    <property type="entry name" value="Nudix"/>
    <property type="match status" value="1"/>
</dbReference>
<evidence type="ECO:0000313" key="7">
    <source>
        <dbReference type="Proteomes" id="UP001247754"/>
    </source>
</evidence>
<dbReference type="EMBL" id="JAVKPH010000003">
    <property type="protein sequence ID" value="MDR5651658.1"/>
    <property type="molecule type" value="Genomic_DNA"/>
</dbReference>
<dbReference type="RefSeq" id="WP_310455910.1">
    <property type="nucleotide sequence ID" value="NZ_JAVKPH010000003.1"/>
</dbReference>
<evidence type="ECO:0000256" key="4">
    <source>
        <dbReference type="ARBA" id="ARBA00022842"/>
    </source>
</evidence>
<comment type="caution">
    <text evidence="6">The sequence shown here is derived from an EMBL/GenBank/DDBJ whole genome shotgun (WGS) entry which is preliminary data.</text>
</comment>
<dbReference type="PANTHER" id="PTHR12629">
    <property type="entry name" value="DIPHOSPHOINOSITOL POLYPHOSPHATE PHOSPHOHYDROLASE"/>
    <property type="match status" value="1"/>
</dbReference>
<keyword evidence="2" id="KW-0479">Metal-binding</keyword>
<dbReference type="PROSITE" id="PS51462">
    <property type="entry name" value="NUDIX"/>
    <property type="match status" value="1"/>
</dbReference>
<dbReference type="InterPro" id="IPR015797">
    <property type="entry name" value="NUDIX_hydrolase-like_dom_sf"/>
</dbReference>
<sequence length="153" mass="16864">MTQAFLVDTGTAAPRRQQHGALCWRRKGGELQILLITSRDTGRWVLPKGWPHRGLAPAESAAAEAWEEAGVRGRAAPVPVGRFLYLKRLDSGPPAPCMVEVHAIEVETLEKRYPERRQRQRKWFTPPEAAARVAEPGLQALLAGFVPPVEAAS</sequence>
<gene>
    <name evidence="6" type="ORF">RGD00_03510</name>
</gene>
<keyword evidence="3 6" id="KW-0378">Hydrolase</keyword>
<comment type="cofactor">
    <cofactor evidence="1">
        <name>Mg(2+)</name>
        <dbReference type="ChEBI" id="CHEBI:18420"/>
    </cofactor>
</comment>
<dbReference type="InterPro" id="IPR000086">
    <property type="entry name" value="NUDIX_hydrolase_dom"/>
</dbReference>
<organism evidence="6 7">
    <name type="scientific">Ruixingdingia sedimenti</name>
    <dbReference type="NCBI Taxonomy" id="3073604"/>
    <lineage>
        <taxon>Bacteria</taxon>
        <taxon>Pseudomonadati</taxon>
        <taxon>Pseudomonadota</taxon>
        <taxon>Alphaproteobacteria</taxon>
        <taxon>Rhodobacterales</taxon>
        <taxon>Paracoccaceae</taxon>
        <taxon>Ruixingdingia</taxon>
    </lineage>
</organism>
<dbReference type="InterPro" id="IPR047198">
    <property type="entry name" value="DDP-like_NUDIX"/>
</dbReference>
<evidence type="ECO:0000256" key="1">
    <source>
        <dbReference type="ARBA" id="ARBA00001946"/>
    </source>
</evidence>
<proteinExistence type="predicted"/>
<name>A0ABU1F4W4_9RHOB</name>
<evidence type="ECO:0000313" key="6">
    <source>
        <dbReference type="EMBL" id="MDR5651658.1"/>
    </source>
</evidence>
<dbReference type="Proteomes" id="UP001247754">
    <property type="component" value="Unassembled WGS sequence"/>
</dbReference>
<evidence type="ECO:0000259" key="5">
    <source>
        <dbReference type="PROSITE" id="PS51462"/>
    </source>
</evidence>
<evidence type="ECO:0000256" key="2">
    <source>
        <dbReference type="ARBA" id="ARBA00022723"/>
    </source>
</evidence>
<protein>
    <submittedName>
        <fullName evidence="6">NUDIX hydrolase</fullName>
    </submittedName>
</protein>
<dbReference type="CDD" id="cd04666">
    <property type="entry name" value="NUDIX_DIPP2_like_Nudt4"/>
    <property type="match status" value="1"/>
</dbReference>
<dbReference type="Gene3D" id="3.90.79.10">
    <property type="entry name" value="Nucleoside Triphosphate Pyrophosphohydrolase"/>
    <property type="match status" value="1"/>
</dbReference>
<dbReference type="PANTHER" id="PTHR12629:SF0">
    <property type="entry name" value="DIPHOSPHOINOSITOL-POLYPHOSPHATE DIPHOSPHATASE"/>
    <property type="match status" value="1"/>
</dbReference>
<reference evidence="6 7" key="1">
    <citation type="submission" date="2023-09" db="EMBL/GenBank/DDBJ databases">
        <title>Xinfangfangia sedmenti sp. nov., isolated the sedment.</title>
        <authorList>
            <person name="Xu L."/>
        </authorList>
    </citation>
    <scope>NUCLEOTIDE SEQUENCE [LARGE SCALE GENOMIC DNA]</scope>
    <source>
        <strain evidence="6 7">LG-4</strain>
    </source>
</reference>
<evidence type="ECO:0000256" key="3">
    <source>
        <dbReference type="ARBA" id="ARBA00022801"/>
    </source>
</evidence>